<dbReference type="Proteomes" id="UP001595807">
    <property type="component" value="Unassembled WGS sequence"/>
</dbReference>
<comment type="caution">
    <text evidence="4">The sequence shown here is derived from an EMBL/GenBank/DDBJ whole genome shotgun (WGS) entry which is preliminary data.</text>
</comment>
<sequence length="214" mass="24684">MDNRIQVITDQLDEQAAAIYGDMIPEYQSGYADYVYQTDKPEIQSRRIKNLNKSFLRLLTEPYFYIQPLFQAAAEEVASWSYPAPYDFYDMAHDAEDMAELLSEENREGRYFQVIHNGAFHGFVNFEPNENDLEIGLGTNPKYVGQGLGRGFMEAIENHVKANFEQTELVLRVAQFNARAIHLYQECGYKIVDEYHQEINGSSFAFVKMTKSLS</sequence>
<dbReference type="EC" id="2.3.-.-" evidence="4"/>
<protein>
    <submittedName>
        <fullName evidence="4">GNAT family N-acetyltransferase</fullName>
        <ecNumber evidence="4">2.3.-.-</ecNumber>
    </submittedName>
</protein>
<organism evidence="4 5">
    <name type="scientific">Streptococcus caprae</name>
    <dbReference type="NCBI Taxonomy" id="1640501"/>
    <lineage>
        <taxon>Bacteria</taxon>
        <taxon>Bacillati</taxon>
        <taxon>Bacillota</taxon>
        <taxon>Bacilli</taxon>
        <taxon>Lactobacillales</taxon>
        <taxon>Streptococcaceae</taxon>
        <taxon>Streptococcus</taxon>
    </lineage>
</organism>
<dbReference type="Pfam" id="PF00583">
    <property type="entry name" value="Acetyltransf_1"/>
    <property type="match status" value="1"/>
</dbReference>
<dbReference type="PROSITE" id="PS51186">
    <property type="entry name" value="GNAT"/>
    <property type="match status" value="1"/>
</dbReference>
<evidence type="ECO:0000259" key="3">
    <source>
        <dbReference type="PROSITE" id="PS51186"/>
    </source>
</evidence>
<reference evidence="5" key="1">
    <citation type="journal article" date="2019" name="Int. J. Syst. Evol. Microbiol.">
        <title>The Global Catalogue of Microorganisms (GCM) 10K type strain sequencing project: providing services to taxonomists for standard genome sequencing and annotation.</title>
        <authorList>
            <consortium name="The Broad Institute Genomics Platform"/>
            <consortium name="The Broad Institute Genome Sequencing Center for Infectious Disease"/>
            <person name="Wu L."/>
            <person name="Ma J."/>
        </authorList>
    </citation>
    <scope>NUCLEOTIDE SEQUENCE [LARGE SCALE GENOMIC DNA]</scope>
    <source>
        <strain evidence="5">CCUG 67170</strain>
    </source>
</reference>
<dbReference type="InterPro" id="IPR016181">
    <property type="entry name" value="Acyl_CoA_acyltransferase"/>
</dbReference>
<feature type="domain" description="N-acetyltransferase" evidence="3">
    <location>
        <begin position="72"/>
        <end position="214"/>
    </location>
</feature>
<keyword evidence="1 4" id="KW-0808">Transferase</keyword>
<keyword evidence="2 4" id="KW-0012">Acyltransferase</keyword>
<dbReference type="SUPFAM" id="SSF55729">
    <property type="entry name" value="Acyl-CoA N-acyltransferases (Nat)"/>
    <property type="match status" value="1"/>
</dbReference>
<proteinExistence type="predicted"/>
<keyword evidence="5" id="KW-1185">Reference proteome</keyword>
<dbReference type="RefSeq" id="WP_380426402.1">
    <property type="nucleotide sequence ID" value="NZ_JBHRZV010000045.1"/>
</dbReference>
<evidence type="ECO:0000256" key="1">
    <source>
        <dbReference type="ARBA" id="ARBA00022679"/>
    </source>
</evidence>
<dbReference type="Gene3D" id="3.40.630.30">
    <property type="match status" value="1"/>
</dbReference>
<dbReference type="InterPro" id="IPR000182">
    <property type="entry name" value="GNAT_dom"/>
</dbReference>
<gene>
    <name evidence="4" type="ORF">ACFORF_06060</name>
</gene>
<dbReference type="PANTHER" id="PTHR43877">
    <property type="entry name" value="AMINOALKYLPHOSPHONATE N-ACETYLTRANSFERASE-RELATED-RELATED"/>
    <property type="match status" value="1"/>
</dbReference>
<accession>A0ABV8CVY8</accession>
<dbReference type="InterPro" id="IPR050832">
    <property type="entry name" value="Bact_Acetyltransf"/>
</dbReference>
<evidence type="ECO:0000256" key="2">
    <source>
        <dbReference type="ARBA" id="ARBA00023315"/>
    </source>
</evidence>
<dbReference type="GO" id="GO:0016746">
    <property type="term" value="F:acyltransferase activity"/>
    <property type="evidence" value="ECO:0007669"/>
    <property type="project" value="UniProtKB-KW"/>
</dbReference>
<evidence type="ECO:0000313" key="4">
    <source>
        <dbReference type="EMBL" id="MFC3928134.1"/>
    </source>
</evidence>
<name>A0ABV8CVY8_9STRE</name>
<dbReference type="PANTHER" id="PTHR43877:SF2">
    <property type="entry name" value="AMINOALKYLPHOSPHONATE N-ACETYLTRANSFERASE-RELATED"/>
    <property type="match status" value="1"/>
</dbReference>
<evidence type="ECO:0000313" key="5">
    <source>
        <dbReference type="Proteomes" id="UP001595807"/>
    </source>
</evidence>
<dbReference type="CDD" id="cd04301">
    <property type="entry name" value="NAT_SF"/>
    <property type="match status" value="1"/>
</dbReference>
<dbReference type="EMBL" id="JBHRZV010000045">
    <property type="protein sequence ID" value="MFC3928134.1"/>
    <property type="molecule type" value="Genomic_DNA"/>
</dbReference>